<dbReference type="EMBL" id="MCFE01001067">
    <property type="protein sequence ID" value="ORX71740.1"/>
    <property type="molecule type" value="Genomic_DNA"/>
</dbReference>
<evidence type="ECO:0000313" key="3">
    <source>
        <dbReference type="EMBL" id="ORX71740.1"/>
    </source>
</evidence>
<reference evidence="2 4" key="1">
    <citation type="submission" date="2016-07" db="EMBL/GenBank/DDBJ databases">
        <title>Pervasive Adenine N6-methylation of Active Genes in Fungi.</title>
        <authorList>
            <consortium name="DOE Joint Genome Institute"/>
            <person name="Mondo S.J."/>
            <person name="Dannebaum R.O."/>
            <person name="Kuo R.C."/>
            <person name="Labutti K."/>
            <person name="Haridas S."/>
            <person name="Kuo A."/>
            <person name="Salamov A."/>
            <person name="Ahrendt S.R."/>
            <person name="Lipzen A."/>
            <person name="Sullivan W."/>
            <person name="Andreopoulos W.B."/>
            <person name="Clum A."/>
            <person name="Lindquist E."/>
            <person name="Daum C."/>
            <person name="Ramamoorthy G.K."/>
            <person name="Gryganskyi A."/>
            <person name="Culley D."/>
            <person name="Magnuson J.K."/>
            <person name="James T.Y."/>
            <person name="O'Malley M.A."/>
            <person name="Stajich J.E."/>
            <person name="Spatafora J.W."/>
            <person name="Visel A."/>
            <person name="Grigoriev I.V."/>
        </authorList>
    </citation>
    <scope>NUCLEOTIDE SEQUENCE [LARGE SCALE GENOMIC DNA]</scope>
    <source>
        <strain evidence="2 4">CBS 931.73</strain>
    </source>
</reference>
<name>A0A1Y1VRM8_9FUNG</name>
<feature type="compositionally biased region" description="Polar residues" evidence="1">
    <location>
        <begin position="12"/>
        <end position="21"/>
    </location>
</feature>
<organism evidence="2 4">
    <name type="scientific">Basidiobolus meristosporus CBS 931.73</name>
    <dbReference type="NCBI Taxonomy" id="1314790"/>
    <lineage>
        <taxon>Eukaryota</taxon>
        <taxon>Fungi</taxon>
        <taxon>Fungi incertae sedis</taxon>
        <taxon>Zoopagomycota</taxon>
        <taxon>Entomophthoromycotina</taxon>
        <taxon>Basidiobolomycetes</taxon>
        <taxon>Basidiobolales</taxon>
        <taxon>Basidiobolaceae</taxon>
        <taxon>Basidiobolus</taxon>
    </lineage>
</organism>
<dbReference type="Proteomes" id="UP000193498">
    <property type="component" value="Unassembled WGS sequence"/>
</dbReference>
<dbReference type="InParanoid" id="A0A1Y1VRM8"/>
<dbReference type="EMBL" id="MCFE01001253">
    <property type="protein sequence ID" value="ORX63917.1"/>
    <property type="molecule type" value="Genomic_DNA"/>
</dbReference>
<dbReference type="AlphaFoldDB" id="A0A1Y1VRM8"/>
<evidence type="ECO:0000313" key="2">
    <source>
        <dbReference type="EMBL" id="ORX63917.1"/>
    </source>
</evidence>
<accession>A0A1Y1VRM8</accession>
<proteinExistence type="predicted"/>
<evidence type="ECO:0000313" key="4">
    <source>
        <dbReference type="Proteomes" id="UP000193498"/>
    </source>
</evidence>
<comment type="caution">
    <text evidence="2">The sequence shown here is derived from an EMBL/GenBank/DDBJ whole genome shotgun (WGS) entry which is preliminary data.</text>
</comment>
<keyword evidence="4" id="KW-1185">Reference proteome</keyword>
<feature type="region of interest" description="Disordered" evidence="1">
    <location>
        <begin position="1"/>
        <end position="21"/>
    </location>
</feature>
<gene>
    <name evidence="3" type="ORF">K493DRAFT_309275</name>
    <name evidence="2" type="ORF">K493DRAFT_368857</name>
</gene>
<protein>
    <submittedName>
        <fullName evidence="2">Uncharacterized protein</fullName>
    </submittedName>
</protein>
<sequence>MAPRGSKVHQISPRTISVPGSSSRELGIIRSDPVILGKYTKWLRRNYFGFLAGLDCQQQDIDQVACLFSLTEAMLVDILQLVDLPITIDSHSSKIEKSLIEVLREGAFWGALLSISKSSETLRGNHRLLRVAQVIHTGTELLSEGEVSVMAIEQLQALPQHDIIPIMKAAQEILHLPAGKNSDAHLKQISRGTFTNILKSMSSKKDMLLVADIAATFFPAAIQAYSQHAKLYDDWQKISLKEIEQVWERVPVKDAEKELRFLREESRDDFKP</sequence>
<evidence type="ECO:0000256" key="1">
    <source>
        <dbReference type="SAM" id="MobiDB-lite"/>
    </source>
</evidence>